<evidence type="ECO:0000256" key="2">
    <source>
        <dbReference type="ARBA" id="ARBA00022723"/>
    </source>
</evidence>
<dbReference type="CDD" id="cd00067">
    <property type="entry name" value="GAL4"/>
    <property type="match status" value="1"/>
</dbReference>
<dbReference type="Gene3D" id="4.10.240.10">
    <property type="entry name" value="Zn(2)-C6 fungal-type DNA-binding domain"/>
    <property type="match status" value="1"/>
</dbReference>
<dbReference type="AlphaFoldDB" id="A0AA39Q7Y0"/>
<dbReference type="InterPro" id="IPR001138">
    <property type="entry name" value="Zn2Cys6_DnaBD"/>
</dbReference>
<comment type="subcellular location">
    <subcellularLocation>
        <location evidence="1">Nucleus</location>
    </subcellularLocation>
</comment>
<dbReference type="Proteomes" id="UP001175228">
    <property type="component" value="Unassembled WGS sequence"/>
</dbReference>
<dbReference type="SUPFAM" id="SSF57701">
    <property type="entry name" value="Zn2/Cys6 DNA-binding domain"/>
    <property type="match status" value="1"/>
</dbReference>
<accession>A0AA39Q7Y0</accession>
<dbReference type="GO" id="GO:0000981">
    <property type="term" value="F:DNA-binding transcription factor activity, RNA polymerase II-specific"/>
    <property type="evidence" value="ECO:0007669"/>
    <property type="project" value="InterPro"/>
</dbReference>
<evidence type="ECO:0000256" key="5">
    <source>
        <dbReference type="SAM" id="MobiDB-lite"/>
    </source>
</evidence>
<comment type="caution">
    <text evidence="7">The sequence shown here is derived from an EMBL/GenBank/DDBJ whole genome shotgun (WGS) entry which is preliminary data.</text>
</comment>
<dbReference type="PANTHER" id="PTHR46910">
    <property type="entry name" value="TRANSCRIPTION FACTOR PDR1"/>
    <property type="match status" value="1"/>
</dbReference>
<keyword evidence="4" id="KW-0539">Nucleus</keyword>
<dbReference type="EMBL" id="JAUEPU010000015">
    <property type="protein sequence ID" value="KAK0496568.1"/>
    <property type="molecule type" value="Genomic_DNA"/>
</dbReference>
<feature type="non-terminal residue" evidence="7">
    <location>
        <position position="1"/>
    </location>
</feature>
<dbReference type="SMART" id="SM00906">
    <property type="entry name" value="Fungal_trans"/>
    <property type="match status" value="1"/>
</dbReference>
<dbReference type="SMART" id="SM00066">
    <property type="entry name" value="GAL4"/>
    <property type="match status" value="1"/>
</dbReference>
<evidence type="ECO:0000259" key="6">
    <source>
        <dbReference type="PROSITE" id="PS50048"/>
    </source>
</evidence>
<evidence type="ECO:0000256" key="4">
    <source>
        <dbReference type="ARBA" id="ARBA00023242"/>
    </source>
</evidence>
<gene>
    <name evidence="7" type="ORF">EDD18DRAFT_1167128</name>
</gene>
<dbReference type="Pfam" id="PF00172">
    <property type="entry name" value="Zn_clus"/>
    <property type="match status" value="1"/>
</dbReference>
<feature type="compositionally biased region" description="Polar residues" evidence="5">
    <location>
        <begin position="118"/>
        <end position="130"/>
    </location>
</feature>
<feature type="domain" description="Zn(2)-C6 fungal-type" evidence="6">
    <location>
        <begin position="17"/>
        <end position="50"/>
    </location>
</feature>
<dbReference type="PROSITE" id="PS00463">
    <property type="entry name" value="ZN2_CY6_FUNGAL_1"/>
    <property type="match status" value="1"/>
</dbReference>
<keyword evidence="3" id="KW-0238">DNA-binding</keyword>
<dbReference type="InterPro" id="IPR007219">
    <property type="entry name" value="XnlR_reg_dom"/>
</dbReference>
<dbReference type="InterPro" id="IPR050987">
    <property type="entry name" value="AtrR-like"/>
</dbReference>
<evidence type="ECO:0000313" key="7">
    <source>
        <dbReference type="EMBL" id="KAK0496568.1"/>
    </source>
</evidence>
<dbReference type="PROSITE" id="PS50048">
    <property type="entry name" value="ZN2_CY6_FUNGAL_2"/>
    <property type="match status" value="1"/>
</dbReference>
<reference evidence="7" key="1">
    <citation type="submission" date="2023-06" db="EMBL/GenBank/DDBJ databases">
        <authorList>
            <consortium name="Lawrence Berkeley National Laboratory"/>
            <person name="Ahrendt S."/>
            <person name="Sahu N."/>
            <person name="Indic B."/>
            <person name="Wong-Bajracharya J."/>
            <person name="Merenyi Z."/>
            <person name="Ke H.-M."/>
            <person name="Monk M."/>
            <person name="Kocsube S."/>
            <person name="Drula E."/>
            <person name="Lipzen A."/>
            <person name="Balint B."/>
            <person name="Henrissat B."/>
            <person name="Andreopoulos B."/>
            <person name="Martin F.M."/>
            <person name="Harder C.B."/>
            <person name="Rigling D."/>
            <person name="Ford K.L."/>
            <person name="Foster G.D."/>
            <person name="Pangilinan J."/>
            <person name="Papanicolaou A."/>
            <person name="Barry K."/>
            <person name="LaButti K."/>
            <person name="Viragh M."/>
            <person name="Koriabine M."/>
            <person name="Yan M."/>
            <person name="Riley R."/>
            <person name="Champramary S."/>
            <person name="Plett K.L."/>
            <person name="Tsai I.J."/>
            <person name="Slot J."/>
            <person name="Sipos G."/>
            <person name="Plett J."/>
            <person name="Nagy L.G."/>
            <person name="Grigoriev I.V."/>
        </authorList>
    </citation>
    <scope>NUCLEOTIDE SEQUENCE</scope>
    <source>
        <strain evidence="7">HWK02</strain>
    </source>
</reference>
<dbReference type="GO" id="GO:0003677">
    <property type="term" value="F:DNA binding"/>
    <property type="evidence" value="ECO:0007669"/>
    <property type="project" value="UniProtKB-KW"/>
</dbReference>
<dbReference type="PANTHER" id="PTHR46910:SF3">
    <property type="entry name" value="HALOTOLERANCE PROTEIN 9-RELATED"/>
    <property type="match status" value="1"/>
</dbReference>
<dbReference type="Pfam" id="PF04082">
    <property type="entry name" value="Fungal_trans"/>
    <property type="match status" value="1"/>
</dbReference>
<keyword evidence="2" id="KW-0479">Metal-binding</keyword>
<evidence type="ECO:0000313" key="8">
    <source>
        <dbReference type="Proteomes" id="UP001175228"/>
    </source>
</evidence>
<keyword evidence="8" id="KW-1185">Reference proteome</keyword>
<feature type="region of interest" description="Disordered" evidence="5">
    <location>
        <begin position="107"/>
        <end position="133"/>
    </location>
</feature>
<name>A0AA39Q7Y0_9AGAR</name>
<proteinExistence type="predicted"/>
<dbReference type="CDD" id="cd12148">
    <property type="entry name" value="fungal_TF_MHR"/>
    <property type="match status" value="1"/>
</dbReference>
<organism evidence="7 8">
    <name type="scientific">Armillaria luteobubalina</name>
    <dbReference type="NCBI Taxonomy" id="153913"/>
    <lineage>
        <taxon>Eukaryota</taxon>
        <taxon>Fungi</taxon>
        <taxon>Dikarya</taxon>
        <taxon>Basidiomycota</taxon>
        <taxon>Agaricomycotina</taxon>
        <taxon>Agaricomycetes</taxon>
        <taxon>Agaricomycetidae</taxon>
        <taxon>Agaricales</taxon>
        <taxon>Marasmiineae</taxon>
        <taxon>Physalacriaceae</taxon>
        <taxon>Armillaria</taxon>
    </lineage>
</organism>
<dbReference type="GO" id="GO:0008270">
    <property type="term" value="F:zinc ion binding"/>
    <property type="evidence" value="ECO:0007669"/>
    <property type="project" value="InterPro"/>
</dbReference>
<dbReference type="GO" id="GO:0006351">
    <property type="term" value="P:DNA-templated transcription"/>
    <property type="evidence" value="ECO:0007669"/>
    <property type="project" value="InterPro"/>
</dbReference>
<dbReference type="GO" id="GO:0005634">
    <property type="term" value="C:nucleus"/>
    <property type="evidence" value="ECO:0007669"/>
    <property type="project" value="UniProtKB-SubCell"/>
</dbReference>
<sequence length="612" mass="69376">MLNSRTLPTTKKRLAGSCDRCRIKKVKCDSATIQDNICSNCVVSNAECTHADLIKRRGSMSRHDSLPAIGSSKRHGPDISYVHSLERRLNQLERILKEVNLPKETAERETSVHGVPISSISQQASRSNENIEPEDDFSHSYLLESLKRLSIHHFENFDQRFYGSSSSFSLFTDAISIARKSTGNRNIIQFRDYFDLQPWEQATANAEVPRYVYPDSDLIQSLISIYFETINPIFPILHRPTFEKNVDEGSHLRDDSFGAALLFVLAVASRYSNDLRVLADPCSKLSSGWRFFEQVNIFKKVVYAPPCLYDLQVTVLGGIYTIGTSIPEFGWTLIGAGLRSAIDIGLHRRKPDGYKFTVEDELKKRSFWALIFLDRLVGLYAGYPAMMRDEEFDLQMPIECDDEYWDIAPDGQVDFNQPSGKPSKISCFSASIKLSEIMSVAMKTWCSLKKARDMLGLTGKSWEQRLVSDLDSSLNAWVDSVPDHIRWNPRCDNETFLYQSTTLYSVYYMLQILIHRPLLRTDCPLSMPSLVICTNAARSYTRILEAHRTGIRTINPQIIIGTFTSGAVFAMNTWNHKRAGRAPNKKDVAGFQVCQATFEDAADTWNIVGRSL</sequence>
<evidence type="ECO:0000256" key="3">
    <source>
        <dbReference type="ARBA" id="ARBA00023125"/>
    </source>
</evidence>
<evidence type="ECO:0000256" key="1">
    <source>
        <dbReference type="ARBA" id="ARBA00004123"/>
    </source>
</evidence>
<protein>
    <submittedName>
        <fullName evidence="7">Fungal-specific transcription factor domain-containing protein</fullName>
    </submittedName>
</protein>
<dbReference type="InterPro" id="IPR036864">
    <property type="entry name" value="Zn2-C6_fun-type_DNA-bd_sf"/>
</dbReference>